<proteinExistence type="predicted"/>
<dbReference type="AlphaFoldDB" id="A0A9K3GQ43"/>
<evidence type="ECO:0000256" key="1">
    <source>
        <dbReference type="SAM" id="MobiDB-lite"/>
    </source>
</evidence>
<accession>A0A9K3GQ43</accession>
<feature type="region of interest" description="Disordered" evidence="1">
    <location>
        <begin position="1"/>
        <end position="71"/>
    </location>
</feature>
<name>A0A9K3GQ43_9EUKA</name>
<feature type="compositionally biased region" description="Polar residues" evidence="1">
    <location>
        <begin position="1"/>
        <end position="11"/>
    </location>
</feature>
<dbReference type="Proteomes" id="UP000265618">
    <property type="component" value="Unassembled WGS sequence"/>
</dbReference>
<comment type="caution">
    <text evidence="2">The sequence shown here is derived from an EMBL/GenBank/DDBJ whole genome shotgun (WGS) entry which is preliminary data.</text>
</comment>
<organism evidence="2 3">
    <name type="scientific">Kipferlia bialata</name>
    <dbReference type="NCBI Taxonomy" id="797122"/>
    <lineage>
        <taxon>Eukaryota</taxon>
        <taxon>Metamonada</taxon>
        <taxon>Carpediemonas-like organisms</taxon>
        <taxon>Kipferlia</taxon>
    </lineage>
</organism>
<sequence>LDGVSGYSSSKPPAKKDLPPMASASPDRGSGNSGSPSPGLMHSQGMEVPVINRNYRAPNPLKGKGQSKRRH</sequence>
<evidence type="ECO:0000313" key="2">
    <source>
        <dbReference type="EMBL" id="GIQ90446.1"/>
    </source>
</evidence>
<gene>
    <name evidence="2" type="ORF">KIPB_013246</name>
</gene>
<reference evidence="2 3" key="1">
    <citation type="journal article" date="2018" name="PLoS ONE">
        <title>The draft genome of Kipferlia bialata reveals reductive genome evolution in fornicate parasites.</title>
        <authorList>
            <person name="Tanifuji G."/>
            <person name="Takabayashi S."/>
            <person name="Kume K."/>
            <person name="Takagi M."/>
            <person name="Nakayama T."/>
            <person name="Kamikawa R."/>
            <person name="Inagaki Y."/>
            <person name="Hashimoto T."/>
        </authorList>
    </citation>
    <scope>NUCLEOTIDE SEQUENCE [LARGE SCALE GENOMIC DNA]</scope>
    <source>
        <strain evidence="2">NY0173</strain>
    </source>
</reference>
<protein>
    <submittedName>
        <fullName evidence="2">Uncharacterized protein</fullName>
    </submittedName>
</protein>
<dbReference type="EMBL" id="BDIP01006194">
    <property type="protein sequence ID" value="GIQ90446.1"/>
    <property type="molecule type" value="Genomic_DNA"/>
</dbReference>
<feature type="non-terminal residue" evidence="2">
    <location>
        <position position="1"/>
    </location>
</feature>
<evidence type="ECO:0000313" key="3">
    <source>
        <dbReference type="Proteomes" id="UP000265618"/>
    </source>
</evidence>
<keyword evidence="3" id="KW-1185">Reference proteome</keyword>
<feature type="compositionally biased region" description="Low complexity" evidence="1">
    <location>
        <begin position="29"/>
        <end position="39"/>
    </location>
</feature>